<gene>
    <name evidence="2" type="ORF">WN944_027824</name>
</gene>
<sequence>MSCKGYFVNFVHDVATSDWCHNDRQRKQKKRAAAKTLVLKSRKPRKAETNTKQKKHTPHWETKTSPWLHFSPLAFLRSSKNRDQGRFIFFVLQLNILKHGMLEIRGIIESKVLSVENC</sequence>
<dbReference type="EMBL" id="JBCGBO010000025">
    <property type="protein sequence ID" value="KAK9175814.1"/>
    <property type="molecule type" value="Genomic_DNA"/>
</dbReference>
<reference evidence="2 3" key="1">
    <citation type="submission" date="2024-05" db="EMBL/GenBank/DDBJ databases">
        <title>Haplotype-resolved chromosome-level genome assembly of Huyou (Citrus changshanensis).</title>
        <authorList>
            <person name="Miao C."/>
            <person name="Chen W."/>
            <person name="Wu Y."/>
            <person name="Wang L."/>
            <person name="Zhao S."/>
            <person name="Grierson D."/>
            <person name="Xu C."/>
            <person name="Chen K."/>
        </authorList>
    </citation>
    <scope>NUCLEOTIDE SEQUENCE [LARGE SCALE GENOMIC DNA]</scope>
    <source>
        <strain evidence="2">01-14</strain>
        <tissue evidence="2">Leaf</tissue>
    </source>
</reference>
<protein>
    <submittedName>
        <fullName evidence="2">Uncharacterized protein</fullName>
    </submittedName>
</protein>
<keyword evidence="3" id="KW-1185">Reference proteome</keyword>
<dbReference type="Proteomes" id="UP001428341">
    <property type="component" value="Unassembled WGS sequence"/>
</dbReference>
<evidence type="ECO:0000313" key="3">
    <source>
        <dbReference type="Proteomes" id="UP001428341"/>
    </source>
</evidence>
<feature type="region of interest" description="Disordered" evidence="1">
    <location>
        <begin position="39"/>
        <end position="63"/>
    </location>
</feature>
<comment type="caution">
    <text evidence="2">The sequence shown here is derived from an EMBL/GenBank/DDBJ whole genome shotgun (WGS) entry which is preliminary data.</text>
</comment>
<evidence type="ECO:0000313" key="2">
    <source>
        <dbReference type="EMBL" id="KAK9175814.1"/>
    </source>
</evidence>
<dbReference type="AlphaFoldDB" id="A0AAP0LPJ2"/>
<evidence type="ECO:0000256" key="1">
    <source>
        <dbReference type="SAM" id="MobiDB-lite"/>
    </source>
</evidence>
<accession>A0AAP0LPJ2</accession>
<proteinExistence type="predicted"/>
<name>A0AAP0LPJ2_9ROSI</name>
<organism evidence="2 3">
    <name type="scientific">Citrus x changshan-huyou</name>
    <dbReference type="NCBI Taxonomy" id="2935761"/>
    <lineage>
        <taxon>Eukaryota</taxon>
        <taxon>Viridiplantae</taxon>
        <taxon>Streptophyta</taxon>
        <taxon>Embryophyta</taxon>
        <taxon>Tracheophyta</taxon>
        <taxon>Spermatophyta</taxon>
        <taxon>Magnoliopsida</taxon>
        <taxon>eudicotyledons</taxon>
        <taxon>Gunneridae</taxon>
        <taxon>Pentapetalae</taxon>
        <taxon>rosids</taxon>
        <taxon>malvids</taxon>
        <taxon>Sapindales</taxon>
        <taxon>Rutaceae</taxon>
        <taxon>Aurantioideae</taxon>
        <taxon>Citrus</taxon>
    </lineage>
</organism>